<sequence length="100" mass="11133">MHGNAGLQKIIDVRQIARPMRHALIFDTFEQIGHEGSFDIVSDHNPRPLHYLFDVKYPGAFTWDYVESGPDVWRVRIGRAAVQSQAANPVTQAGHAGPLA</sequence>
<organism evidence="2 3">
    <name type="scientific">Bradyrhizobium lablabi</name>
    <dbReference type="NCBI Taxonomy" id="722472"/>
    <lineage>
        <taxon>Bacteria</taxon>
        <taxon>Pseudomonadati</taxon>
        <taxon>Pseudomonadota</taxon>
        <taxon>Alphaproteobacteria</taxon>
        <taxon>Hyphomicrobiales</taxon>
        <taxon>Nitrobacteraceae</taxon>
        <taxon>Bradyrhizobium</taxon>
    </lineage>
</organism>
<accession>A0A0R3MUZ9</accession>
<dbReference type="Proteomes" id="UP000051660">
    <property type="component" value="Unassembled WGS sequence"/>
</dbReference>
<gene>
    <name evidence="2" type="ORF">CQ14_07405</name>
</gene>
<feature type="domain" description="DUF2249" evidence="1">
    <location>
        <begin position="11"/>
        <end position="79"/>
    </location>
</feature>
<reference evidence="2 3" key="1">
    <citation type="submission" date="2014-03" db="EMBL/GenBank/DDBJ databases">
        <title>Bradyrhizobium valentinum sp. nov., isolated from effective nodules of Lupinus mariae-josephae, a lupine endemic of basic-lime soils in Eastern Spain.</title>
        <authorList>
            <person name="Duran D."/>
            <person name="Rey L."/>
            <person name="Navarro A."/>
            <person name="Busquets A."/>
            <person name="Imperial J."/>
            <person name="Ruiz-Argueso T."/>
        </authorList>
    </citation>
    <scope>NUCLEOTIDE SEQUENCE [LARGE SCALE GENOMIC DNA]</scope>
    <source>
        <strain evidence="2 3">CCBAU 23086</strain>
    </source>
</reference>
<evidence type="ECO:0000259" key="1">
    <source>
        <dbReference type="Pfam" id="PF10006"/>
    </source>
</evidence>
<evidence type="ECO:0000313" key="3">
    <source>
        <dbReference type="Proteomes" id="UP000051660"/>
    </source>
</evidence>
<dbReference type="InterPro" id="IPR018720">
    <property type="entry name" value="DUF2249"/>
</dbReference>
<protein>
    <recommendedName>
        <fullName evidence="1">DUF2249 domain-containing protein</fullName>
    </recommendedName>
</protein>
<dbReference type="EMBL" id="LLYB01000081">
    <property type="protein sequence ID" value="KRR21456.1"/>
    <property type="molecule type" value="Genomic_DNA"/>
</dbReference>
<comment type="caution">
    <text evidence="2">The sequence shown here is derived from an EMBL/GenBank/DDBJ whole genome shotgun (WGS) entry which is preliminary data.</text>
</comment>
<name>A0A0R3MUZ9_9BRAD</name>
<dbReference type="OrthoDB" id="8451629at2"/>
<dbReference type="Pfam" id="PF10006">
    <property type="entry name" value="DUF2249"/>
    <property type="match status" value="1"/>
</dbReference>
<dbReference type="AlphaFoldDB" id="A0A0R3MUZ9"/>
<proteinExistence type="predicted"/>
<evidence type="ECO:0000313" key="2">
    <source>
        <dbReference type="EMBL" id="KRR21456.1"/>
    </source>
</evidence>